<dbReference type="AlphaFoldDB" id="A0A975BIJ4"/>
<evidence type="ECO:0000313" key="2">
    <source>
        <dbReference type="Proteomes" id="UP000663722"/>
    </source>
</evidence>
<name>A0A975BIJ4_9BACT</name>
<organism evidence="1 2">
    <name type="scientific">Desulfonema magnum</name>
    <dbReference type="NCBI Taxonomy" id="45655"/>
    <lineage>
        <taxon>Bacteria</taxon>
        <taxon>Pseudomonadati</taxon>
        <taxon>Thermodesulfobacteriota</taxon>
        <taxon>Desulfobacteria</taxon>
        <taxon>Desulfobacterales</taxon>
        <taxon>Desulfococcaceae</taxon>
        <taxon>Desulfonema</taxon>
    </lineage>
</organism>
<dbReference type="RefSeq" id="WP_207681929.1">
    <property type="nucleotide sequence ID" value="NZ_CP061800.1"/>
</dbReference>
<reference evidence="1" key="1">
    <citation type="journal article" date="2021" name="Microb. Physiol.">
        <title>Proteogenomic Insights into the Physiology of Marine, Sulfate-Reducing, Filamentous Desulfonema limicola and Desulfonema magnum.</title>
        <authorList>
            <person name="Schnaars V."/>
            <person name="Wohlbrand L."/>
            <person name="Scheve S."/>
            <person name="Hinrichs C."/>
            <person name="Reinhardt R."/>
            <person name="Rabus R."/>
        </authorList>
    </citation>
    <scope>NUCLEOTIDE SEQUENCE</scope>
    <source>
        <strain evidence="1">4be13</strain>
    </source>
</reference>
<proteinExistence type="predicted"/>
<keyword evidence="2" id="KW-1185">Reference proteome</keyword>
<dbReference type="EMBL" id="CP061800">
    <property type="protein sequence ID" value="QTA86182.1"/>
    <property type="molecule type" value="Genomic_DNA"/>
</dbReference>
<dbReference type="Proteomes" id="UP000663722">
    <property type="component" value="Chromosome"/>
</dbReference>
<sequence length="47" mass="5273">MENVRQTAFEMMIRQGKEIPLPGVCLEIAIDVSEGLPNKEKIAKFVV</sequence>
<dbReference type="KEGG" id="dmm:dnm_022030"/>
<protein>
    <submittedName>
        <fullName evidence="1">Uncharacterized protein</fullName>
    </submittedName>
</protein>
<gene>
    <name evidence="1" type="ORF">dnm_022030</name>
</gene>
<evidence type="ECO:0000313" key="1">
    <source>
        <dbReference type="EMBL" id="QTA86182.1"/>
    </source>
</evidence>
<accession>A0A975BIJ4</accession>